<dbReference type="AlphaFoldDB" id="A0A5B9ARZ4"/>
<feature type="compositionally biased region" description="Basic and acidic residues" evidence="1">
    <location>
        <begin position="1"/>
        <end position="17"/>
    </location>
</feature>
<proteinExistence type="predicted"/>
<evidence type="ECO:0000313" key="2">
    <source>
        <dbReference type="EMBL" id="QED76309.1"/>
    </source>
</evidence>
<feature type="region of interest" description="Disordered" evidence="1">
    <location>
        <begin position="1"/>
        <end position="52"/>
    </location>
</feature>
<organism evidence="2 3">
    <name type="scientific">Escherichia coli</name>
    <dbReference type="NCBI Taxonomy" id="562"/>
    <lineage>
        <taxon>Bacteria</taxon>
        <taxon>Pseudomonadati</taxon>
        <taxon>Pseudomonadota</taxon>
        <taxon>Gammaproteobacteria</taxon>
        <taxon>Enterobacterales</taxon>
        <taxon>Enterobacteriaceae</taxon>
        <taxon>Escherichia</taxon>
    </lineage>
</organism>
<keyword evidence="2" id="KW-0614">Plasmid</keyword>
<protein>
    <submittedName>
        <fullName evidence="2">Uncharacterized protein</fullName>
    </submittedName>
</protein>
<evidence type="ECO:0000313" key="3">
    <source>
        <dbReference type="Proteomes" id="UP000321299"/>
    </source>
</evidence>
<accession>A0A5B9ARZ4</accession>
<geneLocation type="plasmid" evidence="3">
    <name>pncyu-26-73-2</name>
</geneLocation>
<name>A0A5B9ARZ4_ECOLX</name>
<gene>
    <name evidence="2" type="ORF">FTV93_27330</name>
</gene>
<sequence length="77" mass="8709">MKQPEDKHLASQHKPQERPINGSPYGEHPVEEEAGRNRNRHYNVENTGVTGSYPNLRINVALQRDNQCSQHCGECTG</sequence>
<dbReference type="Proteomes" id="UP000321299">
    <property type="component" value="Plasmid pNCYU-26-73-2"/>
</dbReference>
<dbReference type="EMBL" id="CP042617">
    <property type="protein sequence ID" value="QED76309.1"/>
    <property type="molecule type" value="Genomic_DNA"/>
</dbReference>
<reference evidence="2 3" key="1">
    <citation type="submission" date="2019-08" db="EMBL/GenBank/DDBJ databases">
        <title>Plasmid- and chromosome-located mcr-3 in mcr-1-positive Escherichia coli from diseased swine, Taiwan.</title>
        <authorList>
            <person name="Hsu C.-Y."/>
            <person name="Huang W.-C."/>
            <person name="Lauderdale T.-L."/>
        </authorList>
    </citation>
    <scope>NUCLEOTIDE SEQUENCE [LARGE SCALE GENOMIC DNA]</scope>
    <source>
        <strain evidence="2 3">NCYU-26-73</strain>
        <plasmid evidence="3">pncyu-26-73-2</plasmid>
    </source>
</reference>
<reference evidence="2 3" key="2">
    <citation type="submission" date="2019-08" db="EMBL/GenBank/DDBJ databases">
        <authorList>
            <person name="Chen F.-J."/>
            <person name="Wu H.-C."/>
            <person name="Liao Y.-C."/>
            <person name="Kuo S.-C."/>
        </authorList>
    </citation>
    <scope>NUCLEOTIDE SEQUENCE [LARGE SCALE GENOMIC DNA]</scope>
    <source>
        <strain evidence="2 3">NCYU-26-73</strain>
        <plasmid evidence="3">pncyu-26-73-2</plasmid>
    </source>
</reference>
<evidence type="ECO:0000256" key="1">
    <source>
        <dbReference type="SAM" id="MobiDB-lite"/>
    </source>
</evidence>